<protein>
    <submittedName>
        <fullName evidence="5">4-hydroxy-3-methylbut-2-enyl diphosphate reductase</fullName>
    </submittedName>
</protein>
<keyword evidence="3" id="KW-0687">Ribonucleoprotein</keyword>
<dbReference type="InterPro" id="IPR050437">
    <property type="entry name" value="Ribos_protein_bS1-like"/>
</dbReference>
<keyword evidence="2" id="KW-0689">Ribosomal protein</keyword>
<evidence type="ECO:0000313" key="5">
    <source>
        <dbReference type="EMBL" id="CUN58441.1"/>
    </source>
</evidence>
<dbReference type="EMBL" id="CYZX01000001">
    <property type="protein sequence ID" value="CUN58441.1"/>
    <property type="molecule type" value="Genomic_DNA"/>
</dbReference>
<dbReference type="Proteomes" id="UP000095594">
    <property type="component" value="Unassembled WGS sequence"/>
</dbReference>
<dbReference type="GO" id="GO:0003729">
    <property type="term" value="F:mRNA binding"/>
    <property type="evidence" value="ECO:0007669"/>
    <property type="project" value="TreeGrafter"/>
</dbReference>
<dbReference type="GO" id="GO:0006412">
    <property type="term" value="P:translation"/>
    <property type="evidence" value="ECO:0007669"/>
    <property type="project" value="TreeGrafter"/>
</dbReference>
<dbReference type="PANTHER" id="PTHR10724:SF7">
    <property type="entry name" value="SMALL RIBOSOMAL SUBUNIT PROTEIN BS1C"/>
    <property type="match status" value="1"/>
</dbReference>
<gene>
    <name evidence="5" type="primary">ypfD</name>
    <name evidence="5" type="ORF">ERS852471_00188</name>
</gene>
<dbReference type="AlphaFoldDB" id="A0A173Y2R2"/>
<sequence>MEDQLQLMDQMDLRFRIGDEVQGEILKIGSSEVFVSLVGYKTDGVIPFNELTYAEDLEETLRNLKQGDSIKAKVIKLRNEDNYVVLSRLEYKKEETLELLEGLFDRKETFKVLVKEAREKGLVANFNGVRIFIPASHIDVRFIKDTSEFVNTEMEVRLIDFSRKNPSKIVASRRVILEEQIEEKESKAWEKFNLGDVVSAEIKRFTNFGAFAEVDGVDGLIHISQISWKLVRSCDEVLKIGQVVNAKIIGLDKENKKLSLSIKELTPEPWTNVEEKYPVGSAVLGKVVRINDFGAFVELEPGLDGLVHISKISHNHINHPSEVLTVGQDVKCIILEVNKDAKKIALSIRDTE</sequence>
<dbReference type="GO" id="GO:0003735">
    <property type="term" value="F:structural constituent of ribosome"/>
    <property type="evidence" value="ECO:0007669"/>
    <property type="project" value="TreeGrafter"/>
</dbReference>
<dbReference type="InterPro" id="IPR012340">
    <property type="entry name" value="NA-bd_OB-fold"/>
</dbReference>
<evidence type="ECO:0000256" key="1">
    <source>
        <dbReference type="ARBA" id="ARBA00006767"/>
    </source>
</evidence>
<name>A0A173Y2R2_9CLOT</name>
<dbReference type="CDD" id="cd04465">
    <property type="entry name" value="S1_RPS1_repeat_ec2_hs2"/>
    <property type="match status" value="1"/>
</dbReference>
<dbReference type="SUPFAM" id="SSF50249">
    <property type="entry name" value="Nucleic acid-binding proteins"/>
    <property type="match status" value="4"/>
</dbReference>
<evidence type="ECO:0000313" key="6">
    <source>
        <dbReference type="Proteomes" id="UP000095594"/>
    </source>
</evidence>
<dbReference type="PANTHER" id="PTHR10724">
    <property type="entry name" value="30S RIBOSOMAL PROTEIN S1"/>
    <property type="match status" value="1"/>
</dbReference>
<dbReference type="PROSITE" id="PS50126">
    <property type="entry name" value="S1"/>
    <property type="match status" value="4"/>
</dbReference>
<evidence type="ECO:0000256" key="3">
    <source>
        <dbReference type="ARBA" id="ARBA00023274"/>
    </source>
</evidence>
<accession>A0A173Y2R2</accession>
<comment type="similarity">
    <text evidence="1">Belongs to the bacterial ribosomal protein bS1 family.</text>
</comment>
<proteinExistence type="inferred from homology"/>
<dbReference type="FunFam" id="2.40.50.140:FF:000051">
    <property type="entry name" value="RNA-binding transcriptional accessory protein"/>
    <property type="match status" value="1"/>
</dbReference>
<dbReference type="Pfam" id="PF00575">
    <property type="entry name" value="S1"/>
    <property type="match status" value="3"/>
</dbReference>
<dbReference type="InterPro" id="IPR003029">
    <property type="entry name" value="S1_domain"/>
</dbReference>
<feature type="domain" description="S1 motif" evidence="4">
    <location>
        <begin position="18"/>
        <end position="89"/>
    </location>
</feature>
<dbReference type="Gene3D" id="2.40.50.140">
    <property type="entry name" value="Nucleic acid-binding proteins"/>
    <property type="match status" value="3"/>
</dbReference>
<feature type="domain" description="S1 motif" evidence="4">
    <location>
        <begin position="107"/>
        <end position="174"/>
    </location>
</feature>
<feature type="domain" description="S1 motif" evidence="4">
    <location>
        <begin position="280"/>
        <end position="349"/>
    </location>
</feature>
<dbReference type="InterPro" id="IPR035104">
    <property type="entry name" value="Ribosomal_protein_S1-like"/>
</dbReference>
<organism evidence="5 6">
    <name type="scientific">Clostridium disporicum</name>
    <dbReference type="NCBI Taxonomy" id="84024"/>
    <lineage>
        <taxon>Bacteria</taxon>
        <taxon>Bacillati</taxon>
        <taxon>Bacillota</taxon>
        <taxon>Clostridia</taxon>
        <taxon>Eubacteriales</taxon>
        <taxon>Clostridiaceae</taxon>
        <taxon>Clostridium</taxon>
    </lineage>
</organism>
<evidence type="ECO:0000256" key="2">
    <source>
        <dbReference type="ARBA" id="ARBA00022980"/>
    </source>
</evidence>
<dbReference type="PRINTS" id="PR00681">
    <property type="entry name" value="RIBOSOMALS1"/>
</dbReference>
<dbReference type="SMART" id="SM00316">
    <property type="entry name" value="S1"/>
    <property type="match status" value="4"/>
</dbReference>
<reference evidence="5 6" key="1">
    <citation type="submission" date="2015-09" db="EMBL/GenBank/DDBJ databases">
        <authorList>
            <consortium name="Pathogen Informatics"/>
        </authorList>
    </citation>
    <scope>NUCLEOTIDE SEQUENCE [LARGE SCALE GENOMIC DNA]</scope>
    <source>
        <strain evidence="5 6">2789STDY5834856</strain>
    </source>
</reference>
<evidence type="ECO:0000259" key="4">
    <source>
        <dbReference type="PROSITE" id="PS50126"/>
    </source>
</evidence>
<dbReference type="GO" id="GO:0022627">
    <property type="term" value="C:cytosolic small ribosomal subunit"/>
    <property type="evidence" value="ECO:0007669"/>
    <property type="project" value="TreeGrafter"/>
</dbReference>
<feature type="domain" description="S1 motif" evidence="4">
    <location>
        <begin position="195"/>
        <end position="263"/>
    </location>
</feature>